<accession>A0A7S2YAN1</accession>
<feature type="region of interest" description="Disordered" evidence="1">
    <location>
        <begin position="1"/>
        <end position="182"/>
    </location>
</feature>
<name>A0A7S2YAN1_9STRA</name>
<feature type="compositionally biased region" description="Basic residues" evidence="1">
    <location>
        <begin position="16"/>
        <end position="31"/>
    </location>
</feature>
<feature type="compositionally biased region" description="Basic residues" evidence="1">
    <location>
        <begin position="256"/>
        <end position="265"/>
    </location>
</feature>
<feature type="compositionally biased region" description="Low complexity" evidence="1">
    <location>
        <begin position="125"/>
        <end position="136"/>
    </location>
</feature>
<evidence type="ECO:0000313" key="2">
    <source>
        <dbReference type="EMBL" id="CAD9964084.1"/>
    </source>
</evidence>
<organism evidence="2">
    <name type="scientific">Entomoneis paludosa</name>
    <dbReference type="NCBI Taxonomy" id="265537"/>
    <lineage>
        <taxon>Eukaryota</taxon>
        <taxon>Sar</taxon>
        <taxon>Stramenopiles</taxon>
        <taxon>Ochrophyta</taxon>
        <taxon>Bacillariophyta</taxon>
        <taxon>Bacillariophyceae</taxon>
        <taxon>Bacillariophycidae</taxon>
        <taxon>Entomoneidaceae</taxon>
        <taxon>Entomoneis</taxon>
    </lineage>
</organism>
<gene>
    <name evidence="2" type="ORF">APAL1065_LOCUS11230</name>
</gene>
<feature type="compositionally biased region" description="Basic and acidic residues" evidence="1">
    <location>
        <begin position="225"/>
        <end position="250"/>
    </location>
</feature>
<dbReference type="AlphaFoldDB" id="A0A7S2YAN1"/>
<dbReference type="EMBL" id="HBHT01016843">
    <property type="protein sequence ID" value="CAD9964084.1"/>
    <property type="molecule type" value="Transcribed_RNA"/>
</dbReference>
<sequence length="265" mass="29292">MWKPGSKKPNGEGSGGKRRSKSKSKSPGRRNRQTDTHPLQFPSSSNKKNDEPMPQNADDALPNTKTGSSETAVSKKLSGSTMNMRFMQRHQTDRSSTGTARSSLESASSATTRDPEFSPTRNLKSSSSPKRSSFSSHQNKDQEMPDENDYDTSDSDSDDDDDVVMTEASSRFSAATASDMYGHGQVSLIGRRSFGGFNPTIAEAWQFSQQTADQAAMSSNNKKSKLSDKELVQRYQDMRKKANRQQEKSPRQSSPGRKKQRTSLS</sequence>
<reference evidence="2" key="1">
    <citation type="submission" date="2021-01" db="EMBL/GenBank/DDBJ databases">
        <authorList>
            <person name="Corre E."/>
            <person name="Pelletier E."/>
            <person name="Niang G."/>
            <person name="Scheremetjew M."/>
            <person name="Finn R."/>
            <person name="Kale V."/>
            <person name="Holt S."/>
            <person name="Cochrane G."/>
            <person name="Meng A."/>
            <person name="Brown T."/>
            <person name="Cohen L."/>
        </authorList>
    </citation>
    <scope>NUCLEOTIDE SEQUENCE</scope>
    <source>
        <strain evidence="2">CCMP125</strain>
    </source>
</reference>
<proteinExistence type="predicted"/>
<feature type="compositionally biased region" description="Acidic residues" evidence="1">
    <location>
        <begin position="144"/>
        <end position="164"/>
    </location>
</feature>
<feature type="compositionally biased region" description="Polar residues" evidence="1">
    <location>
        <begin position="167"/>
        <end position="176"/>
    </location>
</feature>
<feature type="compositionally biased region" description="Polar residues" evidence="1">
    <location>
        <begin position="63"/>
        <end position="83"/>
    </location>
</feature>
<dbReference type="Pfam" id="PF10175">
    <property type="entry name" value="MPP6"/>
    <property type="match status" value="1"/>
</dbReference>
<evidence type="ECO:0000256" key="1">
    <source>
        <dbReference type="SAM" id="MobiDB-lite"/>
    </source>
</evidence>
<feature type="region of interest" description="Disordered" evidence="1">
    <location>
        <begin position="209"/>
        <end position="265"/>
    </location>
</feature>
<protein>
    <submittedName>
        <fullName evidence="2">Uncharacterized protein</fullName>
    </submittedName>
</protein>
<feature type="compositionally biased region" description="Polar residues" evidence="1">
    <location>
        <begin position="94"/>
        <end position="112"/>
    </location>
</feature>